<dbReference type="EMBL" id="QUSY01001492">
    <property type="protein sequence ID" value="RHY24807.1"/>
    <property type="molecule type" value="Genomic_DNA"/>
</dbReference>
<name>A0A418AKD3_9STRA</name>
<comment type="caution">
    <text evidence="2">The sequence shown here is derived from an EMBL/GenBank/DDBJ whole genome shotgun (WGS) entry which is preliminary data.</text>
</comment>
<dbReference type="VEuPathDB" id="FungiDB:H310_15398"/>
<accession>A0A418AKD3</accession>
<dbReference type="Pfam" id="PF00078">
    <property type="entry name" value="RVT_1"/>
    <property type="match status" value="1"/>
</dbReference>
<sequence length="1236" mass="138691">MSTGSTIEAIPTHRGLRSLSSPTMINVLMTTHLGEELWRIMETMYTGDDDMHRVMASLYDIHESGYVNLPSIGITRWDQELGRFGSAAKAKVVPATLLDPTSTFSMTTCNLNGLKINGHLVARSLKQPNTCVVFQETKMRNNQHLDTFHRHLDNEVGVGNYTLFTNDPRTTSAGSVHRRHCGVASFFHKSMPGYATLTHLTHLDVPGRYLVARTSWSGLPVYLHNVYAPVEPQQRGAFFELLPRDFEPDSLHLVGGDFNLPLHSSLDTCSPHPSHGDGRPACVEWLAALGVIDAWRQLYPHDRLYSGPGRVNRLDYLFLDQGLVTHLIPHASYEPNRYGGDHLIHTVTLHQGSTPSTRGSWRLPRELLADPSIREAITKEASSLLSRLRAGPDLNHGAMWYGWLKRMKAQLKKCHRLYTMAEHSKLQHLHLRLAAAKRALVWNTDHAAAAAAVESAQLALDSAKSEHRQYARDRQFDFHANSNERGTSHFFRKPLGTKVPINCVTIDGTTMYDDATVQATFTAHWRGIMTAPSDANPTDQGCPLSCLLFVLYLEPLGDMLRQRPHLGASLPNGDTITSIFFADDSTLLSRDLPAAVEQMAIVEEFCAVSGARLNQAKCQTLVLNGHLDPADTDGGGLLNIVPTGQPIKYLGILLGHQLPATHQLNLVNERFMKSFQLWSCRARTLQGRRLLANTVMLSLLWHVTAVTPVPADMVRTWQSMLTRYILGCKTLPTDRYRPLLAAPLQFDPKLGLGVPHVASKLQSQRLMLLQRALNPATATTPLWQPLVLRQYERSIGKLYRAAHPFDFLLYHPHPSSKWLRLWELHPLWRDVWKQWSATPMDRRIQLPVTPATLLHMPVWLTQYAPTMANGKCAASVVTTPPTRRWCMYGVANGLHSLHGIVAVHGRWPTRQEFISMMSQDNRAARVELGSDGSMQWAPVYRAVMLYNHLTAVHQAIPQGHQDPPPTTPAAPMSRHPFYGLVKDTPQPFELWPRTMVAALAYHAPAADTTHPMASAARTTPEDLCSYVKRVRRTLRVLPPLHGDVWLRVLYRMLPVNCRFAYLQLERPEAICCAYGCGLVETLHHALYACNHIHPVWAFHRAAWGSFGVPFSWSAMSDIDRFSTNDRGKQHLDALKTLWTLLTGSTLHLIWTQHNKVQYDGASPLPSLTCNELSFLGWTTSVRRWLRLQDPDCPVRGSALQVLDTLRTHPNYRPLWSKHPTSLLLAPTPSAAMPAGR</sequence>
<dbReference type="VEuPathDB" id="FungiDB:H310_02810"/>
<reference evidence="2 3" key="1">
    <citation type="submission" date="2018-08" db="EMBL/GenBank/DDBJ databases">
        <title>Aphanomyces genome sequencing and annotation.</title>
        <authorList>
            <person name="Minardi D."/>
            <person name="Oidtmann B."/>
            <person name="Van Der Giezen M."/>
            <person name="Studholme D.J."/>
        </authorList>
    </citation>
    <scope>NUCLEOTIDE SEQUENCE [LARGE SCALE GENOMIC DNA]</scope>
    <source>
        <strain evidence="2 3">NJM0002</strain>
    </source>
</reference>
<dbReference type="AlphaFoldDB" id="A0A418AKD3"/>
<keyword evidence="3" id="KW-1185">Reference proteome</keyword>
<evidence type="ECO:0000313" key="3">
    <source>
        <dbReference type="Proteomes" id="UP000285060"/>
    </source>
</evidence>
<gene>
    <name evidence="2" type="ORF">DYB32_009499</name>
</gene>
<proteinExistence type="predicted"/>
<dbReference type="VEuPathDB" id="FungiDB:H310_02807"/>
<organism evidence="2 3">
    <name type="scientific">Aphanomyces invadans</name>
    <dbReference type="NCBI Taxonomy" id="157072"/>
    <lineage>
        <taxon>Eukaryota</taxon>
        <taxon>Sar</taxon>
        <taxon>Stramenopiles</taxon>
        <taxon>Oomycota</taxon>
        <taxon>Saprolegniomycetes</taxon>
        <taxon>Saprolegniales</taxon>
        <taxon>Verrucalvaceae</taxon>
        <taxon>Aphanomyces</taxon>
    </lineage>
</organism>
<dbReference type="InterPro" id="IPR036691">
    <property type="entry name" value="Endo/exonu/phosph_ase_sf"/>
</dbReference>
<feature type="domain" description="Reverse transcriptase" evidence="1">
    <location>
        <begin position="538"/>
        <end position="652"/>
    </location>
</feature>
<dbReference type="VEuPathDB" id="FungiDB:H310_15382"/>
<evidence type="ECO:0000259" key="1">
    <source>
        <dbReference type="Pfam" id="PF00078"/>
    </source>
</evidence>
<evidence type="ECO:0000313" key="2">
    <source>
        <dbReference type="EMBL" id="RHY24807.1"/>
    </source>
</evidence>
<dbReference type="InterPro" id="IPR000477">
    <property type="entry name" value="RT_dom"/>
</dbReference>
<dbReference type="Proteomes" id="UP000285060">
    <property type="component" value="Unassembled WGS sequence"/>
</dbReference>
<dbReference type="VEuPathDB" id="FungiDB:H310_08848"/>
<dbReference type="Gene3D" id="3.60.10.10">
    <property type="entry name" value="Endonuclease/exonuclease/phosphatase"/>
    <property type="match status" value="1"/>
</dbReference>
<dbReference type="SUPFAM" id="SSF56219">
    <property type="entry name" value="DNase I-like"/>
    <property type="match status" value="1"/>
</dbReference>
<dbReference type="VEuPathDB" id="FungiDB:H310_12218"/>
<protein>
    <recommendedName>
        <fullName evidence="1">Reverse transcriptase domain-containing protein</fullName>
    </recommendedName>
</protein>